<dbReference type="GO" id="GO:0046872">
    <property type="term" value="F:metal ion binding"/>
    <property type="evidence" value="ECO:0007669"/>
    <property type="project" value="UniProtKB-KW"/>
</dbReference>
<dbReference type="InterPro" id="IPR003265">
    <property type="entry name" value="HhH-GPD_domain"/>
</dbReference>
<dbReference type="InterPro" id="IPR023170">
    <property type="entry name" value="HhH_base_excis_C"/>
</dbReference>
<dbReference type="GO" id="GO:0004519">
    <property type="term" value="F:endonuclease activity"/>
    <property type="evidence" value="ECO:0007669"/>
    <property type="project" value="UniProtKB-KW"/>
</dbReference>
<keyword evidence="9" id="KW-0326">Glycosidase</keyword>
<dbReference type="PIRSF" id="PIRSF001435">
    <property type="entry name" value="Nth"/>
    <property type="match status" value="1"/>
</dbReference>
<dbReference type="GO" id="GO:0051539">
    <property type="term" value="F:4 iron, 4 sulfur cluster binding"/>
    <property type="evidence" value="ECO:0007669"/>
    <property type="project" value="UniProtKB-KW"/>
</dbReference>
<keyword evidence="12" id="KW-1185">Reference proteome</keyword>
<organism evidence="11 12">
    <name type="scientific">Flavobacterium sufflavum</name>
    <dbReference type="NCBI Taxonomy" id="1921138"/>
    <lineage>
        <taxon>Bacteria</taxon>
        <taxon>Pseudomonadati</taxon>
        <taxon>Bacteroidota</taxon>
        <taxon>Flavobacteriia</taxon>
        <taxon>Flavobacteriales</taxon>
        <taxon>Flavobacteriaceae</taxon>
        <taxon>Flavobacterium</taxon>
    </lineage>
</organism>
<dbReference type="GO" id="GO:0006285">
    <property type="term" value="P:base-excision repair, AP site formation"/>
    <property type="evidence" value="ECO:0007669"/>
    <property type="project" value="TreeGrafter"/>
</dbReference>
<dbReference type="Gene3D" id="1.10.1670.10">
    <property type="entry name" value="Helix-hairpin-Helix base-excision DNA repair enzymes (C-terminal)"/>
    <property type="match status" value="1"/>
</dbReference>
<dbReference type="GO" id="GO:0019104">
    <property type="term" value="F:DNA N-glycosylase activity"/>
    <property type="evidence" value="ECO:0007669"/>
    <property type="project" value="TreeGrafter"/>
</dbReference>
<evidence type="ECO:0000256" key="3">
    <source>
        <dbReference type="ARBA" id="ARBA00022723"/>
    </source>
</evidence>
<evidence type="ECO:0000256" key="8">
    <source>
        <dbReference type="ARBA" id="ARBA00023204"/>
    </source>
</evidence>
<evidence type="ECO:0000313" key="11">
    <source>
        <dbReference type="EMBL" id="RVT75427.1"/>
    </source>
</evidence>
<proteinExistence type="inferred from homology"/>
<evidence type="ECO:0000313" key="12">
    <source>
        <dbReference type="Proteomes" id="UP000285211"/>
    </source>
</evidence>
<protein>
    <submittedName>
        <fullName evidence="11">Endonuclease III</fullName>
    </submittedName>
</protein>
<keyword evidence="11" id="KW-0540">Nuclease</keyword>
<keyword evidence="8" id="KW-0234">DNA repair</keyword>
<feature type="domain" description="HhH-GPD" evidence="10">
    <location>
        <begin position="42"/>
        <end position="189"/>
    </location>
</feature>
<dbReference type="SUPFAM" id="SSF48150">
    <property type="entry name" value="DNA-glycosylase"/>
    <property type="match status" value="1"/>
</dbReference>
<keyword evidence="4" id="KW-0227">DNA damage</keyword>
<accession>A0A437KTK7</accession>
<dbReference type="FunFam" id="1.10.340.30:FF:000001">
    <property type="entry name" value="Endonuclease III"/>
    <property type="match status" value="1"/>
</dbReference>
<dbReference type="AlphaFoldDB" id="A0A437KTK7"/>
<keyword evidence="11" id="KW-0255">Endonuclease</keyword>
<dbReference type="Proteomes" id="UP000285211">
    <property type="component" value="Unassembled WGS sequence"/>
</dbReference>
<sequence length="217" mass="25042">MDLFSDAIDWKEELNPILKKYKSSKHPLKYRNLYELVIMVILSAQDSDENINKITPNFFDAFPEIKSLAKSKVEAIIPYIHKVKFYENKAEWIINLAKTIKKDENIPLTIRELTDIKGIGRKSANVIMRESNIPSEGIITDLHVLRVAPRIGIISPTKDGIKAEKQLMTILPREIWNEIGMAISFLGREICRPIPKCFECPINSCCKYPKKNFMTEY</sequence>
<dbReference type="PANTHER" id="PTHR10359">
    <property type="entry name" value="A/G-SPECIFIC ADENINE GLYCOSYLASE/ENDONUCLEASE III"/>
    <property type="match status" value="1"/>
</dbReference>
<keyword evidence="3" id="KW-0479">Metal-binding</keyword>
<dbReference type="EMBL" id="SACJ01000006">
    <property type="protein sequence ID" value="RVT75427.1"/>
    <property type="molecule type" value="Genomic_DNA"/>
</dbReference>
<dbReference type="RefSeq" id="WP_128195748.1">
    <property type="nucleotide sequence ID" value="NZ_SACJ01000006.1"/>
</dbReference>
<keyword evidence="7" id="KW-0411">Iron-sulfur</keyword>
<evidence type="ECO:0000256" key="4">
    <source>
        <dbReference type="ARBA" id="ARBA00022763"/>
    </source>
</evidence>
<keyword evidence="5" id="KW-0378">Hydrolase</keyword>
<dbReference type="PANTHER" id="PTHR10359:SF18">
    <property type="entry name" value="ENDONUCLEASE III"/>
    <property type="match status" value="1"/>
</dbReference>
<evidence type="ECO:0000256" key="6">
    <source>
        <dbReference type="ARBA" id="ARBA00023004"/>
    </source>
</evidence>
<dbReference type="CDD" id="cd00056">
    <property type="entry name" value="ENDO3c"/>
    <property type="match status" value="1"/>
</dbReference>
<keyword evidence="2" id="KW-0004">4Fe-4S</keyword>
<evidence type="ECO:0000259" key="10">
    <source>
        <dbReference type="SMART" id="SM00478"/>
    </source>
</evidence>
<evidence type="ECO:0000256" key="5">
    <source>
        <dbReference type="ARBA" id="ARBA00022801"/>
    </source>
</evidence>
<dbReference type="OrthoDB" id="9800977at2"/>
<evidence type="ECO:0000256" key="9">
    <source>
        <dbReference type="ARBA" id="ARBA00023295"/>
    </source>
</evidence>
<dbReference type="Gene3D" id="1.10.340.30">
    <property type="entry name" value="Hypothetical protein, domain 2"/>
    <property type="match status" value="1"/>
</dbReference>
<evidence type="ECO:0000256" key="1">
    <source>
        <dbReference type="ARBA" id="ARBA00008343"/>
    </source>
</evidence>
<keyword evidence="6" id="KW-0408">Iron</keyword>
<comment type="similarity">
    <text evidence="1">Belongs to the Nth/MutY family.</text>
</comment>
<dbReference type="InterPro" id="IPR011257">
    <property type="entry name" value="DNA_glycosylase"/>
</dbReference>
<gene>
    <name evidence="11" type="ORF">EOD40_11755</name>
</gene>
<comment type="caution">
    <text evidence="11">The sequence shown here is derived from an EMBL/GenBank/DDBJ whole genome shotgun (WGS) entry which is preliminary data.</text>
</comment>
<dbReference type="Pfam" id="PF00730">
    <property type="entry name" value="HhH-GPD"/>
    <property type="match status" value="1"/>
</dbReference>
<evidence type="ECO:0000256" key="7">
    <source>
        <dbReference type="ARBA" id="ARBA00023014"/>
    </source>
</evidence>
<dbReference type="SMART" id="SM00478">
    <property type="entry name" value="ENDO3c"/>
    <property type="match status" value="1"/>
</dbReference>
<reference evidence="11 12" key="1">
    <citation type="submission" date="2019-01" db="EMBL/GenBank/DDBJ databases">
        <authorList>
            <person name="Chen W.-M."/>
        </authorList>
    </citation>
    <scope>NUCLEOTIDE SEQUENCE [LARGE SCALE GENOMIC DNA]</scope>
    <source>
        <strain evidence="11 12">BBQ-12</strain>
    </source>
</reference>
<evidence type="ECO:0000256" key="2">
    <source>
        <dbReference type="ARBA" id="ARBA00022485"/>
    </source>
</evidence>
<name>A0A437KTK7_9FLAO</name>